<evidence type="ECO:0000256" key="1">
    <source>
        <dbReference type="SAM" id="MobiDB-lite"/>
    </source>
</evidence>
<dbReference type="AlphaFoldDB" id="A0A6J4MQ52"/>
<dbReference type="EMBL" id="CADCUH010000190">
    <property type="protein sequence ID" value="CAA9364194.1"/>
    <property type="molecule type" value="Genomic_DNA"/>
</dbReference>
<evidence type="ECO:0000313" key="2">
    <source>
        <dbReference type="EMBL" id="CAA9364194.1"/>
    </source>
</evidence>
<accession>A0A6J4MQ52</accession>
<reference evidence="2" key="1">
    <citation type="submission" date="2020-02" db="EMBL/GenBank/DDBJ databases">
        <authorList>
            <person name="Meier V. D."/>
        </authorList>
    </citation>
    <scope>NUCLEOTIDE SEQUENCE</scope>
    <source>
        <strain evidence="2">AVDCRST_MAG36</strain>
    </source>
</reference>
<gene>
    <name evidence="2" type="ORF">AVDCRST_MAG36-2903</name>
</gene>
<sequence length="316" mass="33450">MLVFLAVIWSFLGARSARAHRESYQAYGEHGPAGSSFGGQFGGPFGGQPYGAPRGRKPRPVTQADLEAARRAAEEDVTRFGEELQRLDTDVSMGDVDEAMRQDWQRALDSYDAANRALELARQPDDLRHVTSALEDGRYAVACVRARREGKPLPQRRPPCFFNPSHGPSVVDVAWSPPGGQPRQVPVCAADQDRLAQGAEPDVRTVPQGAGRVPYWAAGPAYSPWAMGYFGGFAMTGLLPGFMLGTLLANDWDGTPADGFDTGEYGDGYAEGDAGDGYADADADAGGYEDAGYDGGGDFGGFGGGDFGGDFGGGDF</sequence>
<name>A0A6J4MQ52_9ACTN</name>
<organism evidence="2">
    <name type="scientific">uncultured Nocardioidaceae bacterium</name>
    <dbReference type="NCBI Taxonomy" id="253824"/>
    <lineage>
        <taxon>Bacteria</taxon>
        <taxon>Bacillati</taxon>
        <taxon>Actinomycetota</taxon>
        <taxon>Actinomycetes</taxon>
        <taxon>Propionibacteriales</taxon>
        <taxon>Nocardioidaceae</taxon>
        <taxon>environmental samples</taxon>
    </lineage>
</organism>
<feature type="region of interest" description="Disordered" evidence="1">
    <location>
        <begin position="27"/>
        <end position="59"/>
    </location>
</feature>
<feature type="compositionally biased region" description="Gly residues" evidence="1">
    <location>
        <begin position="36"/>
        <end position="49"/>
    </location>
</feature>
<protein>
    <submittedName>
        <fullName evidence="2">Putative membrane protein</fullName>
    </submittedName>
</protein>
<proteinExistence type="predicted"/>